<keyword evidence="3" id="KW-1185">Reference proteome</keyword>
<dbReference type="GO" id="GO:0042147">
    <property type="term" value="P:retrograde transport, endosome to Golgi"/>
    <property type="evidence" value="ECO:0000318"/>
    <property type="project" value="GO_Central"/>
</dbReference>
<reference evidence="2" key="1">
    <citation type="submission" date="2006-10" db="EMBL/GenBank/DDBJ databases">
        <authorList>
            <person name="Amadeo P."/>
            <person name="Zhao Q."/>
            <person name="Wortman J."/>
            <person name="Fraser-Liggett C."/>
            <person name="Carlton J."/>
        </authorList>
    </citation>
    <scope>NUCLEOTIDE SEQUENCE</scope>
    <source>
        <strain evidence="2">G3</strain>
    </source>
</reference>
<dbReference type="Gene3D" id="3.40.50.300">
    <property type="entry name" value="P-loop containing nucleotide triphosphate hydrolases"/>
    <property type="match status" value="1"/>
</dbReference>
<dbReference type="GO" id="GO:0005829">
    <property type="term" value="C:cytosol"/>
    <property type="evidence" value="ECO:0007669"/>
    <property type="project" value="GOC"/>
</dbReference>
<dbReference type="InterPro" id="IPR005225">
    <property type="entry name" value="Small_GTP-bd"/>
</dbReference>
<dbReference type="SMART" id="SM00174">
    <property type="entry name" value="RHO"/>
    <property type="match status" value="1"/>
</dbReference>
<dbReference type="InParanoid" id="A2F4Z4"/>
<dbReference type="SMR" id="A2F4Z4"/>
<gene>
    <name evidence="2" type="ORF">TVAG_029020</name>
</gene>
<dbReference type="GO" id="GO:0005525">
    <property type="term" value="F:GTP binding"/>
    <property type="evidence" value="ECO:0007669"/>
    <property type="project" value="InterPro"/>
</dbReference>
<dbReference type="SMART" id="SM00175">
    <property type="entry name" value="RAB"/>
    <property type="match status" value="1"/>
</dbReference>
<dbReference type="InterPro" id="IPR001806">
    <property type="entry name" value="Small_GTPase"/>
</dbReference>
<dbReference type="VEuPathDB" id="TrichDB:TVAG_029020"/>
<dbReference type="RefSeq" id="XP_001312927.1">
    <property type="nucleotide sequence ID" value="XM_001312926.1"/>
</dbReference>
<reference evidence="2" key="2">
    <citation type="journal article" date="2007" name="Science">
        <title>Draft genome sequence of the sexually transmitted pathogen Trichomonas vaginalis.</title>
        <authorList>
            <person name="Carlton J.M."/>
            <person name="Hirt R.P."/>
            <person name="Silva J.C."/>
            <person name="Delcher A.L."/>
            <person name="Schatz M."/>
            <person name="Zhao Q."/>
            <person name="Wortman J.R."/>
            <person name="Bidwell S.L."/>
            <person name="Alsmark U.C.M."/>
            <person name="Besteiro S."/>
            <person name="Sicheritz-Ponten T."/>
            <person name="Noel C.J."/>
            <person name="Dacks J.B."/>
            <person name="Foster P.G."/>
            <person name="Simillion C."/>
            <person name="Van de Peer Y."/>
            <person name="Miranda-Saavedra D."/>
            <person name="Barton G.J."/>
            <person name="Westrop G.D."/>
            <person name="Mueller S."/>
            <person name="Dessi D."/>
            <person name="Fiori P.L."/>
            <person name="Ren Q."/>
            <person name="Paulsen I."/>
            <person name="Zhang H."/>
            <person name="Bastida-Corcuera F.D."/>
            <person name="Simoes-Barbosa A."/>
            <person name="Brown M.T."/>
            <person name="Hayes R.D."/>
            <person name="Mukherjee M."/>
            <person name="Okumura C.Y."/>
            <person name="Schneider R."/>
            <person name="Smith A.J."/>
            <person name="Vanacova S."/>
            <person name="Villalvazo M."/>
            <person name="Haas B.J."/>
            <person name="Pertea M."/>
            <person name="Feldblyum T.V."/>
            <person name="Utterback T.R."/>
            <person name="Shu C.L."/>
            <person name="Osoegawa K."/>
            <person name="de Jong P.J."/>
            <person name="Hrdy I."/>
            <person name="Horvathova L."/>
            <person name="Zubacova Z."/>
            <person name="Dolezal P."/>
            <person name="Malik S.B."/>
            <person name="Logsdon J.M. Jr."/>
            <person name="Henze K."/>
            <person name="Gupta A."/>
            <person name="Wang C.C."/>
            <person name="Dunne R.L."/>
            <person name="Upcroft J.A."/>
            <person name="Upcroft P."/>
            <person name="White O."/>
            <person name="Salzberg S.L."/>
            <person name="Tang P."/>
            <person name="Chiu C.-H."/>
            <person name="Lee Y.-S."/>
            <person name="Embley T.M."/>
            <person name="Coombs G.H."/>
            <person name="Mottram J.C."/>
            <person name="Tachezy J."/>
            <person name="Fraser-Liggett C.M."/>
            <person name="Johnson P.J."/>
        </authorList>
    </citation>
    <scope>NUCLEOTIDE SEQUENCE [LARGE SCALE GENOMIC DNA]</scope>
    <source>
        <strain evidence="2">G3</strain>
    </source>
</reference>
<dbReference type="GO" id="GO:0003924">
    <property type="term" value="F:GTPase activity"/>
    <property type="evidence" value="ECO:0000318"/>
    <property type="project" value="GO_Central"/>
</dbReference>
<organism evidence="2 3">
    <name type="scientific">Trichomonas vaginalis (strain ATCC PRA-98 / G3)</name>
    <dbReference type="NCBI Taxonomy" id="412133"/>
    <lineage>
        <taxon>Eukaryota</taxon>
        <taxon>Metamonada</taxon>
        <taxon>Parabasalia</taxon>
        <taxon>Trichomonadida</taxon>
        <taxon>Trichomonadidae</taxon>
        <taxon>Trichomonas</taxon>
    </lineage>
</organism>
<evidence type="ECO:0000313" key="2">
    <source>
        <dbReference type="EMBL" id="EAX99997.1"/>
    </source>
</evidence>
<dbReference type="InterPro" id="IPR027417">
    <property type="entry name" value="P-loop_NTPase"/>
</dbReference>
<evidence type="ECO:0000313" key="3">
    <source>
        <dbReference type="Proteomes" id="UP000001542"/>
    </source>
</evidence>
<dbReference type="EMBL" id="DS113617">
    <property type="protein sequence ID" value="EAX99997.1"/>
    <property type="molecule type" value="Genomic_DNA"/>
</dbReference>
<protein>
    <submittedName>
        <fullName evidence="2">Small GTP-binding protein, putative</fullName>
    </submittedName>
</protein>
<dbReference type="GO" id="GO:0006886">
    <property type="term" value="P:intracellular protein transport"/>
    <property type="evidence" value="ECO:0000318"/>
    <property type="project" value="GO_Central"/>
</dbReference>
<dbReference type="AlphaFoldDB" id="A2F4Z4"/>
<dbReference type="eggNOG" id="KOG0094">
    <property type="taxonomic scope" value="Eukaryota"/>
</dbReference>
<sequence>MNVSPSKPEFKIVFVGDSSVGKTSIIVRYSNNLFSSDNQPTIGAAFVSKEVTSPYGQAILHIWDTAGQERYRSLVPMYSRGSSIAIIVFDTSDEDGFTSVEDWIAKVKEDVTPECKIIVVGNKLDLEPRFNREYVDDWSKKNDIPVVYASAKSGQGIDLIFQTVVSALPQAKFVLSGQDVDIENNKKEKKSCC</sequence>
<proteinExistence type="predicted"/>
<keyword evidence="1" id="KW-0547">Nucleotide-binding</keyword>
<dbReference type="PANTHER" id="PTHR47978">
    <property type="match status" value="1"/>
</dbReference>
<dbReference type="Pfam" id="PF00071">
    <property type="entry name" value="Ras"/>
    <property type="match status" value="1"/>
</dbReference>
<dbReference type="PROSITE" id="PS51419">
    <property type="entry name" value="RAB"/>
    <property type="match status" value="1"/>
</dbReference>
<evidence type="ECO:0000256" key="1">
    <source>
        <dbReference type="ARBA" id="ARBA00022741"/>
    </source>
</evidence>
<dbReference type="OrthoDB" id="63533at2759"/>
<dbReference type="VEuPathDB" id="TrichDB:TVAGG3_0594480"/>
<dbReference type="GO" id="GO:0005794">
    <property type="term" value="C:Golgi apparatus"/>
    <property type="evidence" value="ECO:0000318"/>
    <property type="project" value="GO_Central"/>
</dbReference>
<dbReference type="NCBIfam" id="TIGR00231">
    <property type="entry name" value="small_GTP"/>
    <property type="match status" value="1"/>
</dbReference>
<dbReference type="Proteomes" id="UP000001542">
    <property type="component" value="Unassembled WGS sequence"/>
</dbReference>
<dbReference type="CDD" id="cd00154">
    <property type="entry name" value="Rab"/>
    <property type="match status" value="1"/>
</dbReference>
<dbReference type="KEGG" id="tva:4757817"/>
<dbReference type="SMART" id="SM00173">
    <property type="entry name" value="RAS"/>
    <property type="match status" value="1"/>
</dbReference>
<dbReference type="STRING" id="5722.A2F4Z4"/>
<dbReference type="PROSITE" id="PS51421">
    <property type="entry name" value="RAS"/>
    <property type="match status" value="1"/>
</dbReference>
<dbReference type="GO" id="GO:0006890">
    <property type="term" value="P:retrograde vesicle-mediated transport, Golgi to endoplasmic reticulum"/>
    <property type="evidence" value="ECO:0000318"/>
    <property type="project" value="GO_Central"/>
</dbReference>
<name>A2F4Z4_TRIV3</name>
<dbReference type="PRINTS" id="PR00449">
    <property type="entry name" value="RASTRNSFRMNG"/>
</dbReference>
<accession>A2F4Z4</accession>
<dbReference type="GO" id="GO:0006891">
    <property type="term" value="P:intra-Golgi vesicle-mediated transport"/>
    <property type="evidence" value="ECO:0000318"/>
    <property type="project" value="GO_Central"/>
</dbReference>
<dbReference type="GO" id="GO:0012505">
    <property type="term" value="C:endomembrane system"/>
    <property type="evidence" value="ECO:0000318"/>
    <property type="project" value="GO_Central"/>
</dbReference>
<dbReference type="SUPFAM" id="SSF52540">
    <property type="entry name" value="P-loop containing nucleoside triphosphate hydrolases"/>
    <property type="match status" value="1"/>
</dbReference>
<dbReference type="FunFam" id="3.40.50.300:FF:000808">
    <property type="entry name" value="Small GTP-binding protein, putative"/>
    <property type="match status" value="1"/>
</dbReference>